<dbReference type="SUPFAM" id="SSF48403">
    <property type="entry name" value="Ankyrin repeat"/>
    <property type="match status" value="1"/>
</dbReference>
<evidence type="ECO:0000313" key="1">
    <source>
        <dbReference type="EMBL" id="CAH0364068.1"/>
    </source>
</evidence>
<dbReference type="InterPro" id="IPR036770">
    <property type="entry name" value="Ankyrin_rpt-contain_sf"/>
</dbReference>
<evidence type="ECO:0000313" key="2">
    <source>
        <dbReference type="Proteomes" id="UP000789595"/>
    </source>
</evidence>
<reference evidence="1" key="1">
    <citation type="submission" date="2021-11" db="EMBL/GenBank/DDBJ databases">
        <authorList>
            <consortium name="Genoscope - CEA"/>
            <person name="William W."/>
        </authorList>
    </citation>
    <scope>NUCLEOTIDE SEQUENCE</scope>
</reference>
<dbReference type="Gene3D" id="1.25.40.20">
    <property type="entry name" value="Ankyrin repeat-containing domain"/>
    <property type="match status" value="1"/>
</dbReference>
<name>A0A8J2S3C0_9STRA</name>
<dbReference type="Proteomes" id="UP000789595">
    <property type="component" value="Unassembled WGS sequence"/>
</dbReference>
<proteinExistence type="predicted"/>
<keyword evidence="2" id="KW-1185">Reference proteome</keyword>
<sequence>MPETQMLLKHIGLKPGQYSPLSKLKLACTIGDVEAVNKLLASGTDPLATGAPVDWHHDTPAIHHCIVHAQPACLEALLATGNLELLEQVTFTGVTPLRRAIDNIRHENYCCLKCACKIFECVEILLEAGAEIGSVPICHYEYAFDLELESMLEDAANLRFSRLTHQQFPQPARIFAGETLRLGYQIASTIGSGALPAVWEEHVMPFLVDRTSRPMAYASDLEAKVEYRKNEVAIKKATRNTIVKDASLRSAMVDGSLTARAVRAAVVARLNLSADTAAQLKTMYRDCIKAEMLSVREAFQECLGIWSDVVEVISVDDVGSTRGFEPGLVCQAVVKSSCGSIYRLRTTKKCHRLSVFPGLREPLLLRIGPGWHVPPWDGRVPKKRRRS</sequence>
<dbReference type="EMBL" id="CAKKNE010000001">
    <property type="protein sequence ID" value="CAH0364068.1"/>
    <property type="molecule type" value="Genomic_DNA"/>
</dbReference>
<gene>
    <name evidence="1" type="ORF">PECAL_1P04180</name>
</gene>
<accession>A0A8J2S3C0</accession>
<protein>
    <submittedName>
        <fullName evidence="1">Uncharacterized protein</fullName>
    </submittedName>
</protein>
<dbReference type="AlphaFoldDB" id="A0A8J2S3C0"/>
<comment type="caution">
    <text evidence="1">The sequence shown here is derived from an EMBL/GenBank/DDBJ whole genome shotgun (WGS) entry which is preliminary data.</text>
</comment>
<organism evidence="1 2">
    <name type="scientific">Pelagomonas calceolata</name>
    <dbReference type="NCBI Taxonomy" id="35677"/>
    <lineage>
        <taxon>Eukaryota</taxon>
        <taxon>Sar</taxon>
        <taxon>Stramenopiles</taxon>
        <taxon>Ochrophyta</taxon>
        <taxon>Pelagophyceae</taxon>
        <taxon>Pelagomonadales</taxon>
        <taxon>Pelagomonadaceae</taxon>
        <taxon>Pelagomonas</taxon>
    </lineage>
</organism>